<sequence length="128" mass="13944">MRRGEARWETVLVVSSLVFLFSGGLVVGDDGEWWVGSGTASYPDLLQQPIDGGVLNGRREIGLRLYSNGWCWCWWLVVARWCPVAKADAAGGGTRWNWIPLSSIGSANGGPGCPWGLPTYHEPTSLSH</sequence>
<dbReference type="Proteomes" id="UP001174934">
    <property type="component" value="Unassembled WGS sequence"/>
</dbReference>
<evidence type="ECO:0000313" key="3">
    <source>
        <dbReference type="Proteomes" id="UP001174934"/>
    </source>
</evidence>
<reference evidence="2" key="1">
    <citation type="submission" date="2023-06" db="EMBL/GenBank/DDBJ databases">
        <title>Genome-scale phylogeny and comparative genomics of the fungal order Sordariales.</title>
        <authorList>
            <consortium name="Lawrence Berkeley National Laboratory"/>
            <person name="Hensen N."/>
            <person name="Bonometti L."/>
            <person name="Westerberg I."/>
            <person name="Brannstrom I.O."/>
            <person name="Guillou S."/>
            <person name="Cros-Aarteil S."/>
            <person name="Calhoun S."/>
            <person name="Haridas S."/>
            <person name="Kuo A."/>
            <person name="Mondo S."/>
            <person name="Pangilinan J."/>
            <person name="Riley R."/>
            <person name="LaButti K."/>
            <person name="Andreopoulos B."/>
            <person name="Lipzen A."/>
            <person name="Chen C."/>
            <person name="Yanf M."/>
            <person name="Daum C."/>
            <person name="Ng V."/>
            <person name="Clum A."/>
            <person name="Steindorff A."/>
            <person name="Ohm R."/>
            <person name="Martin F."/>
            <person name="Silar P."/>
            <person name="Natvig D."/>
            <person name="Lalanne C."/>
            <person name="Gautier V."/>
            <person name="Ament-velasquez S.L."/>
            <person name="Kruys A."/>
            <person name="Hutchinson M.I."/>
            <person name="Powell A.J."/>
            <person name="Barry K."/>
            <person name="Miller A.N."/>
            <person name="Grigoriev I.V."/>
            <person name="Debuchy R."/>
            <person name="Gladieux P."/>
            <person name="Thoren M.H."/>
            <person name="Johannesson H."/>
        </authorList>
    </citation>
    <scope>NUCLEOTIDE SEQUENCE</scope>
    <source>
        <strain evidence="2">SMH3391-2</strain>
    </source>
</reference>
<comment type="caution">
    <text evidence="2">The sequence shown here is derived from an EMBL/GenBank/DDBJ whole genome shotgun (WGS) entry which is preliminary data.</text>
</comment>
<feature type="signal peptide" evidence="1">
    <location>
        <begin position="1"/>
        <end position="28"/>
    </location>
</feature>
<proteinExistence type="predicted"/>
<evidence type="ECO:0000256" key="1">
    <source>
        <dbReference type="SAM" id="SignalP"/>
    </source>
</evidence>
<protein>
    <submittedName>
        <fullName evidence="2">Uncharacterized protein</fullName>
    </submittedName>
</protein>
<keyword evidence="3" id="KW-1185">Reference proteome</keyword>
<feature type="chain" id="PRO_5041273173" evidence="1">
    <location>
        <begin position="29"/>
        <end position="128"/>
    </location>
</feature>
<accession>A0AA39WGH2</accession>
<name>A0AA39WGH2_9PEZI</name>
<organism evidence="2 3">
    <name type="scientific">Bombardia bombarda</name>
    <dbReference type="NCBI Taxonomy" id="252184"/>
    <lineage>
        <taxon>Eukaryota</taxon>
        <taxon>Fungi</taxon>
        <taxon>Dikarya</taxon>
        <taxon>Ascomycota</taxon>
        <taxon>Pezizomycotina</taxon>
        <taxon>Sordariomycetes</taxon>
        <taxon>Sordariomycetidae</taxon>
        <taxon>Sordariales</taxon>
        <taxon>Lasiosphaeriaceae</taxon>
        <taxon>Bombardia</taxon>
    </lineage>
</organism>
<dbReference type="EMBL" id="JAULSR010000007">
    <property type="protein sequence ID" value="KAK0614973.1"/>
    <property type="molecule type" value="Genomic_DNA"/>
</dbReference>
<dbReference type="AlphaFoldDB" id="A0AA39WGH2"/>
<gene>
    <name evidence="2" type="ORF">B0T17DRAFT_373686</name>
</gene>
<evidence type="ECO:0000313" key="2">
    <source>
        <dbReference type="EMBL" id="KAK0614973.1"/>
    </source>
</evidence>
<keyword evidence="1" id="KW-0732">Signal</keyword>